<proteinExistence type="predicted"/>
<sequence length="118" mass="13105">MELKPNIDKEIQIELFFNGITFPLDAKGRIAIHEYRMDTKACAGMLYILPESELPKGELPFLVAPANYVYGVFSFDGQAAIIEVSSMALDGEIEDWYTVRSPIAPPHLNLICTAQITG</sequence>
<organism evidence="1 2">
    <name type="scientific">Pseudanabaena catenata USMAC16</name>
    <dbReference type="NCBI Taxonomy" id="1855837"/>
    <lineage>
        <taxon>Bacteria</taxon>
        <taxon>Bacillati</taxon>
        <taxon>Cyanobacteriota</taxon>
        <taxon>Cyanophyceae</taxon>
        <taxon>Pseudanabaenales</taxon>
        <taxon>Pseudanabaenaceae</taxon>
        <taxon>Pseudanabaena</taxon>
    </lineage>
</organism>
<name>A0A9X4RIK6_9CYAN</name>
<comment type="caution">
    <text evidence="1">The sequence shown here is derived from an EMBL/GenBank/DDBJ whole genome shotgun (WGS) entry which is preliminary data.</text>
</comment>
<reference evidence="1" key="1">
    <citation type="submission" date="2019-05" db="EMBL/GenBank/DDBJ databases">
        <title>Whole genome sequencing of Pseudanabaena catenata USMAC16.</title>
        <authorList>
            <person name="Khan Z."/>
            <person name="Omar W.M."/>
            <person name="Convey P."/>
            <person name="Merican F."/>
            <person name="Najimudin N."/>
        </authorList>
    </citation>
    <scope>NUCLEOTIDE SEQUENCE</scope>
    <source>
        <strain evidence="1">USMAC16</strain>
    </source>
</reference>
<dbReference type="EMBL" id="VBTY01000091">
    <property type="protein sequence ID" value="MDG3495282.1"/>
    <property type="molecule type" value="Genomic_DNA"/>
</dbReference>
<protein>
    <submittedName>
        <fullName evidence="1">Uncharacterized protein</fullName>
    </submittedName>
</protein>
<accession>A0A9X4RIK6</accession>
<dbReference type="Proteomes" id="UP001152872">
    <property type="component" value="Unassembled WGS sequence"/>
</dbReference>
<keyword evidence="2" id="KW-1185">Reference proteome</keyword>
<gene>
    <name evidence="1" type="ORF">FEV09_11995</name>
</gene>
<dbReference type="AlphaFoldDB" id="A0A9X4RIK6"/>
<evidence type="ECO:0000313" key="1">
    <source>
        <dbReference type="EMBL" id="MDG3495282.1"/>
    </source>
</evidence>
<evidence type="ECO:0000313" key="2">
    <source>
        <dbReference type="Proteomes" id="UP001152872"/>
    </source>
</evidence>
<dbReference type="RefSeq" id="WP_009627400.1">
    <property type="nucleotide sequence ID" value="NZ_VBTY01000091.1"/>
</dbReference>